<keyword evidence="3" id="KW-1185">Reference proteome</keyword>
<proteinExistence type="predicted"/>
<evidence type="ECO:0000313" key="2">
    <source>
        <dbReference type="EMBL" id="UEX89153.1"/>
    </source>
</evidence>
<dbReference type="RefSeq" id="WP_229291656.1">
    <property type="nucleotide sequence ID" value="NZ_CP086654.1"/>
</dbReference>
<dbReference type="InterPro" id="IPR038091">
    <property type="entry name" value="UPF0302_N_sf"/>
</dbReference>
<accession>A0ABY3PA27</accession>
<dbReference type="PIRSF" id="PIRSF007165">
    <property type="entry name" value="UCP007165"/>
    <property type="match status" value="1"/>
</dbReference>
<evidence type="ECO:0000313" key="3">
    <source>
        <dbReference type="Proteomes" id="UP001197626"/>
    </source>
</evidence>
<protein>
    <submittedName>
        <fullName evidence="2">YpiB family protein</fullName>
    </submittedName>
</protein>
<dbReference type="InterPro" id="IPR014963">
    <property type="entry name" value="UPF0302_N"/>
</dbReference>
<dbReference type="Pfam" id="PF08864">
    <property type="entry name" value="UPF0302"/>
    <property type="match status" value="1"/>
</dbReference>
<organism evidence="2 3">
    <name type="scientific">Staphylococcus ratti</name>
    <dbReference type="NCBI Taxonomy" id="2892440"/>
    <lineage>
        <taxon>Bacteria</taxon>
        <taxon>Bacillati</taxon>
        <taxon>Bacillota</taxon>
        <taxon>Bacilli</taxon>
        <taxon>Bacillales</taxon>
        <taxon>Staphylococcaceae</taxon>
        <taxon>Staphylococcus</taxon>
    </lineage>
</organism>
<dbReference type="Gene3D" id="3.40.1530.30">
    <property type="entry name" value="Uncharacterised family UPF0302, N-terminal domain"/>
    <property type="match status" value="1"/>
</dbReference>
<gene>
    <name evidence="2" type="ORF">LN051_06085</name>
</gene>
<dbReference type="InterPro" id="IPR011188">
    <property type="entry name" value="UPF0302"/>
</dbReference>
<evidence type="ECO:0000259" key="1">
    <source>
        <dbReference type="Pfam" id="PF08864"/>
    </source>
</evidence>
<name>A0ABY3PA27_9STAP</name>
<reference evidence="2 3" key="1">
    <citation type="journal article" date="2022" name="Pathogens">
        <title>Staphylococcus ratti sp. nov. Isolated from a Lab Rat.</title>
        <authorList>
            <person name="Kovarovic V."/>
            <person name="Sedlacek I."/>
            <person name="Petras P."/>
            <person name="Kralova S."/>
            <person name="Maslanova I."/>
            <person name="Svec P."/>
            <person name="Neumann-Schaal M."/>
            <person name="Botka T."/>
            <person name="Gelbicova T."/>
            <person name="Stankova E."/>
            <person name="Doskar J."/>
            <person name="Pantucek R."/>
        </authorList>
    </citation>
    <scope>NUCLEOTIDE SEQUENCE [LARGE SCALE GENOMIC DNA]</scope>
    <source>
        <strain evidence="2 3">CCM 9025</strain>
    </source>
</reference>
<dbReference type="Proteomes" id="UP001197626">
    <property type="component" value="Chromosome"/>
</dbReference>
<sequence>MFEKPLYLEKQHFIDYLLFQYQFKSRISVWILNYMKVNAQRVKRIHFVDRMIDGHQTLELATENSTQPAIRLKFKGETLINSNEIFDILIKSNENFDIKIHFSHARYHDDRLEHLILHQLLTNQANQPYVEDILNIRLTSTSYQYLIHLLESQVDLSLQIKDKQAFRWYSQLLRLLQNDKH</sequence>
<feature type="domain" description="UPF0302" evidence="1">
    <location>
        <begin position="9"/>
        <end position="106"/>
    </location>
</feature>
<dbReference type="EMBL" id="CP086654">
    <property type="protein sequence ID" value="UEX89153.1"/>
    <property type="molecule type" value="Genomic_DNA"/>
</dbReference>